<dbReference type="Pfam" id="PF02302">
    <property type="entry name" value="PTS_IIB"/>
    <property type="match status" value="1"/>
</dbReference>
<evidence type="ECO:0000256" key="8">
    <source>
        <dbReference type="ARBA" id="ARBA00023159"/>
    </source>
</evidence>
<dbReference type="InterPro" id="IPR036634">
    <property type="entry name" value="PRD_sf"/>
</dbReference>
<keyword evidence="6" id="KW-0598">Phosphotransferase system</keyword>
<sequence>MQLEERPALLLNQLSALNRPTMSQLMDQTHLTKRQITYDLEKINEWLKDRSLPPISYKRRTWIEVPERVIDYAGKQLTGESFIFTEEERLYSIFLFLFIRKEYISSAHFISLLKVSKNTVIADVKKANDRISPFLVKIHYTRERGYHLKGTELDKRVLLMNHLTRLFQKPSGKKIIEYLITKAGYELRVDEITTLLQSLERDFNLQFVEERLHQFAHFLQFYYIRLLEKKVVRLHPDEIEILKQDRLIETAKQIVHLLELDTVESELAYLVIQLLGLSLGNASAVQDDYDLLLQICERLVTDFESKACISFEEKNTVVETLYQHLKPAYYRMKYRIPIHNPLLIQIREEHRELYTIVKELLEPVEILLNISIPEEEAGFITIHFGALLEKPKHIAARKKRAWVVCPSGISSSLMVKHQLESLFSEITIDRTMSLQEFKKDQSSNFDLIFSTVQLPTKKRYFLVKPIMTPVEKSTLINDVYQFLFGIQYEPVSTKDILTIVEGFGEIHDKAGLTEALNQFMFQKRTNVNRRNSPVLSDLITNDTIQFAEQLPDWEEAIKEAAQPLLIKGVIESSYIDAMIENVHTMGPYVILGQEIAIPHARPEMGVNQVGMSFLKLERPVYFLNDEKHPVSLLFCIAAIDNTTHLQALSQLTKLLSNKDNVKRLKAMKNIDEIMELIHEYSKAVQ</sequence>
<feature type="domain" description="PTS EIIB type-2" evidence="13">
    <location>
        <begin position="399"/>
        <end position="487"/>
    </location>
</feature>
<dbReference type="Gene3D" id="3.40.50.2300">
    <property type="match status" value="1"/>
</dbReference>
<dbReference type="InterPro" id="IPR003501">
    <property type="entry name" value="PTS_EIIB_2/3"/>
</dbReference>
<dbReference type="PROSITE" id="PS51372">
    <property type="entry name" value="PRD_2"/>
    <property type="match status" value="1"/>
</dbReference>
<dbReference type="PANTHER" id="PTHR36203">
    <property type="entry name" value="ASCORBATE-SPECIFIC PTS SYSTEM EIIA COMPONENT"/>
    <property type="match status" value="1"/>
</dbReference>
<dbReference type="InterPro" id="IPR051351">
    <property type="entry name" value="Ascorbate-PTS_EIIA_comp"/>
</dbReference>
<dbReference type="Gene3D" id="3.40.930.10">
    <property type="entry name" value="Mannitol-specific EII, Chain A"/>
    <property type="match status" value="1"/>
</dbReference>
<dbReference type="PROSITE" id="PS51094">
    <property type="entry name" value="PTS_EIIA_TYPE_2"/>
    <property type="match status" value="1"/>
</dbReference>
<evidence type="ECO:0000313" key="15">
    <source>
        <dbReference type="EMBL" id="MDN4075064.1"/>
    </source>
</evidence>
<keyword evidence="5" id="KW-0808">Transferase</keyword>
<evidence type="ECO:0000256" key="4">
    <source>
        <dbReference type="ARBA" id="ARBA00022553"/>
    </source>
</evidence>
<keyword evidence="3" id="KW-0963">Cytoplasm</keyword>
<keyword evidence="7" id="KW-0418">Kinase</keyword>
<keyword evidence="8" id="KW-0010">Activator</keyword>
<dbReference type="RefSeq" id="WP_290401179.1">
    <property type="nucleotide sequence ID" value="NZ_JAUHLN010000004.1"/>
</dbReference>
<dbReference type="Pfam" id="PF05043">
    <property type="entry name" value="Mga"/>
    <property type="match status" value="1"/>
</dbReference>
<evidence type="ECO:0000259" key="14">
    <source>
        <dbReference type="PROSITE" id="PS51372"/>
    </source>
</evidence>
<dbReference type="InterPro" id="IPR011608">
    <property type="entry name" value="PRD"/>
</dbReference>
<feature type="domain" description="PRD" evidence="14">
    <location>
        <begin position="287"/>
        <end position="394"/>
    </location>
</feature>
<dbReference type="PANTHER" id="PTHR36203:SF1">
    <property type="entry name" value="ASCORBATE-SPECIFIC PTS SYSTEM EIIA COMPONENT"/>
    <property type="match status" value="1"/>
</dbReference>
<evidence type="ECO:0000256" key="5">
    <source>
        <dbReference type="ARBA" id="ARBA00022679"/>
    </source>
</evidence>
<protein>
    <recommendedName>
        <fullName evidence="10">Ascorbate-specific PTS system EIIA component</fullName>
    </recommendedName>
    <alternativeName>
        <fullName evidence="11">Ascorbate-specific phosphotransferase enzyme IIA component</fullName>
    </alternativeName>
</protein>
<feature type="domain" description="PTS EIIA type-2" evidence="12">
    <location>
        <begin position="537"/>
        <end position="680"/>
    </location>
</feature>
<dbReference type="InterPro" id="IPR036095">
    <property type="entry name" value="PTS_EIIB-like_sf"/>
</dbReference>
<evidence type="ECO:0000259" key="13">
    <source>
        <dbReference type="PROSITE" id="PS51099"/>
    </source>
</evidence>
<dbReference type="EMBL" id="JAUHLN010000004">
    <property type="protein sequence ID" value="MDN4075064.1"/>
    <property type="molecule type" value="Genomic_DNA"/>
</dbReference>
<dbReference type="Pfam" id="PF00874">
    <property type="entry name" value="PRD"/>
    <property type="match status" value="1"/>
</dbReference>
<keyword evidence="4" id="KW-0597">Phosphoprotein</keyword>
<dbReference type="InterPro" id="IPR013011">
    <property type="entry name" value="PTS_EIIB_2"/>
</dbReference>
<proteinExistence type="predicted"/>
<keyword evidence="16" id="KW-1185">Reference proteome</keyword>
<evidence type="ECO:0000256" key="9">
    <source>
        <dbReference type="ARBA" id="ARBA00037387"/>
    </source>
</evidence>
<dbReference type="SUPFAM" id="SSF55804">
    <property type="entry name" value="Phoshotransferase/anion transport protein"/>
    <property type="match status" value="1"/>
</dbReference>
<evidence type="ECO:0000256" key="6">
    <source>
        <dbReference type="ARBA" id="ARBA00022683"/>
    </source>
</evidence>
<dbReference type="CDD" id="cd00211">
    <property type="entry name" value="PTS_IIA_fru"/>
    <property type="match status" value="1"/>
</dbReference>
<dbReference type="InterPro" id="IPR016152">
    <property type="entry name" value="PTrfase/Anion_transptr"/>
</dbReference>
<dbReference type="Proteomes" id="UP001168694">
    <property type="component" value="Unassembled WGS sequence"/>
</dbReference>
<dbReference type="InterPro" id="IPR007737">
    <property type="entry name" value="Mga_HTH"/>
</dbReference>
<dbReference type="SUPFAM" id="SSF52794">
    <property type="entry name" value="PTS system IIB component-like"/>
    <property type="match status" value="1"/>
</dbReference>
<comment type="caution">
    <text evidence="15">The sequence shown here is derived from an EMBL/GenBank/DDBJ whole genome shotgun (WGS) entry which is preliminary data.</text>
</comment>
<organism evidence="15 16">
    <name type="scientific">Fictibacillus terranigra</name>
    <dbReference type="NCBI Taxonomy" id="3058424"/>
    <lineage>
        <taxon>Bacteria</taxon>
        <taxon>Bacillati</taxon>
        <taxon>Bacillota</taxon>
        <taxon>Bacilli</taxon>
        <taxon>Bacillales</taxon>
        <taxon>Fictibacillaceae</taxon>
        <taxon>Fictibacillus</taxon>
    </lineage>
</organism>
<keyword evidence="2" id="KW-0813">Transport</keyword>
<name>A0ABT8EB27_9BACL</name>
<evidence type="ECO:0000259" key="12">
    <source>
        <dbReference type="PROSITE" id="PS51094"/>
    </source>
</evidence>
<comment type="function">
    <text evidence="9">The phosphoenolpyruvate-dependent sugar phosphotransferase system (sugar PTS), a major carbohydrate active transport system, catalyzes the phosphorylation of incoming sugar substrates concomitantly with their translocation across the cell membrane. The enzyme II UlaABC PTS system is involved in ascorbate transport.</text>
</comment>
<evidence type="ECO:0000256" key="2">
    <source>
        <dbReference type="ARBA" id="ARBA00022448"/>
    </source>
</evidence>
<dbReference type="SUPFAM" id="SSF63520">
    <property type="entry name" value="PTS-regulatory domain, PRD"/>
    <property type="match status" value="1"/>
</dbReference>
<gene>
    <name evidence="15" type="ORF">QYF49_19015</name>
</gene>
<evidence type="ECO:0000256" key="7">
    <source>
        <dbReference type="ARBA" id="ARBA00022777"/>
    </source>
</evidence>
<evidence type="ECO:0000256" key="1">
    <source>
        <dbReference type="ARBA" id="ARBA00004496"/>
    </source>
</evidence>
<dbReference type="InterPro" id="IPR002178">
    <property type="entry name" value="PTS_EIIA_type-2_dom"/>
</dbReference>
<evidence type="ECO:0000256" key="3">
    <source>
        <dbReference type="ARBA" id="ARBA00022490"/>
    </source>
</evidence>
<dbReference type="Pfam" id="PF00359">
    <property type="entry name" value="PTS_EIIA_2"/>
    <property type="match status" value="1"/>
</dbReference>
<evidence type="ECO:0000256" key="11">
    <source>
        <dbReference type="ARBA" id="ARBA00042072"/>
    </source>
</evidence>
<dbReference type="Gene3D" id="1.10.10.10">
    <property type="entry name" value="Winged helix-like DNA-binding domain superfamily/Winged helix DNA-binding domain"/>
    <property type="match status" value="1"/>
</dbReference>
<comment type="subcellular location">
    <subcellularLocation>
        <location evidence="1">Cytoplasm</location>
    </subcellularLocation>
</comment>
<dbReference type="CDD" id="cd05568">
    <property type="entry name" value="PTS_IIB_bgl_like"/>
    <property type="match status" value="1"/>
</dbReference>
<dbReference type="PROSITE" id="PS51099">
    <property type="entry name" value="PTS_EIIB_TYPE_2"/>
    <property type="match status" value="1"/>
</dbReference>
<reference evidence="15" key="1">
    <citation type="submission" date="2023-06" db="EMBL/GenBank/DDBJ databases">
        <title>Draft Genome Sequences of Representative Paenibacillus Polymyxa, Bacillus cereus, Fictibacillus sp., and Brevibacillus agri Strains Isolated from Amazonian Dark Earth.</title>
        <authorList>
            <person name="Pellegrinetti T.A."/>
            <person name="Cunha I.C.M."/>
            <person name="Chaves M.G."/>
            <person name="Freitas A.S."/>
            <person name="Silva A.V.R."/>
            <person name="Tsai S.M."/>
            <person name="Mendes L.W."/>
        </authorList>
    </citation>
    <scope>NUCLEOTIDE SEQUENCE</scope>
    <source>
        <strain evidence="15">CENA-BCM004</strain>
    </source>
</reference>
<dbReference type="InterPro" id="IPR036388">
    <property type="entry name" value="WH-like_DNA-bd_sf"/>
</dbReference>
<accession>A0ABT8EB27</accession>
<evidence type="ECO:0000313" key="16">
    <source>
        <dbReference type="Proteomes" id="UP001168694"/>
    </source>
</evidence>
<dbReference type="Gene3D" id="1.10.1790.10">
    <property type="entry name" value="PRD domain"/>
    <property type="match status" value="1"/>
</dbReference>
<evidence type="ECO:0000256" key="10">
    <source>
        <dbReference type="ARBA" id="ARBA00041175"/>
    </source>
</evidence>